<evidence type="ECO:0000256" key="1">
    <source>
        <dbReference type="ARBA" id="ARBA00004651"/>
    </source>
</evidence>
<feature type="transmembrane region" description="Helical" evidence="7">
    <location>
        <begin position="120"/>
        <end position="139"/>
    </location>
</feature>
<accession>K1L082</accession>
<evidence type="ECO:0000256" key="2">
    <source>
        <dbReference type="ARBA" id="ARBA00007362"/>
    </source>
</evidence>
<dbReference type="PATRIC" id="fig|1224748.3.peg.1515"/>
<evidence type="ECO:0000256" key="4">
    <source>
        <dbReference type="ARBA" id="ARBA00022692"/>
    </source>
</evidence>
<dbReference type="AlphaFoldDB" id="K1L082"/>
<dbReference type="RefSeq" id="WP_008405327.1">
    <property type="nucleotide sequence ID" value="NZ_AMCK01000006.1"/>
</dbReference>
<evidence type="ECO:0000313" key="10">
    <source>
        <dbReference type="Proteomes" id="UP000004738"/>
    </source>
</evidence>
<protein>
    <submittedName>
        <fullName evidence="9">Putative permease, DMT superfamily</fullName>
    </submittedName>
</protein>
<comment type="subcellular location">
    <subcellularLocation>
        <location evidence="1">Cell membrane</location>
        <topology evidence="1">Multi-pass membrane protein</topology>
    </subcellularLocation>
</comment>
<dbReference type="InterPro" id="IPR050638">
    <property type="entry name" value="AA-Vitamin_Transporters"/>
</dbReference>
<feature type="transmembrane region" description="Helical" evidence="7">
    <location>
        <begin position="177"/>
        <end position="198"/>
    </location>
</feature>
<dbReference type="Proteomes" id="UP000004738">
    <property type="component" value="Unassembled WGS sequence"/>
</dbReference>
<evidence type="ECO:0000256" key="7">
    <source>
        <dbReference type="SAM" id="Phobius"/>
    </source>
</evidence>
<comment type="caution">
    <text evidence="9">The sequence shown here is derived from an EMBL/GenBank/DDBJ whole genome shotgun (WGS) entry which is preliminary data.</text>
</comment>
<evidence type="ECO:0000256" key="6">
    <source>
        <dbReference type="ARBA" id="ARBA00023136"/>
    </source>
</evidence>
<dbReference type="Pfam" id="PF00892">
    <property type="entry name" value="EamA"/>
    <property type="match status" value="2"/>
</dbReference>
<evidence type="ECO:0000259" key="8">
    <source>
        <dbReference type="Pfam" id="PF00892"/>
    </source>
</evidence>
<feature type="domain" description="EamA" evidence="8">
    <location>
        <begin position="148"/>
        <end position="282"/>
    </location>
</feature>
<dbReference type="PANTHER" id="PTHR32322:SF18">
    <property type="entry name" value="S-ADENOSYLMETHIONINE_S-ADENOSYLHOMOCYSTEINE TRANSPORTER"/>
    <property type="match status" value="1"/>
</dbReference>
<organism evidence="9 10">
    <name type="scientific">Solibacillus isronensis B3W22</name>
    <dbReference type="NCBI Taxonomy" id="1224748"/>
    <lineage>
        <taxon>Bacteria</taxon>
        <taxon>Bacillati</taxon>
        <taxon>Bacillota</taxon>
        <taxon>Bacilli</taxon>
        <taxon>Bacillales</taxon>
        <taxon>Caryophanaceae</taxon>
        <taxon>Solibacillus</taxon>
    </lineage>
</organism>
<feature type="transmembrane region" description="Helical" evidence="7">
    <location>
        <begin position="89"/>
        <end position="108"/>
    </location>
</feature>
<evidence type="ECO:0000256" key="3">
    <source>
        <dbReference type="ARBA" id="ARBA00022475"/>
    </source>
</evidence>
<feature type="domain" description="EamA" evidence="8">
    <location>
        <begin position="5"/>
        <end position="136"/>
    </location>
</feature>
<name>K1L082_9BACL</name>
<dbReference type="PANTHER" id="PTHR32322">
    <property type="entry name" value="INNER MEMBRANE TRANSPORTER"/>
    <property type="match status" value="1"/>
</dbReference>
<dbReference type="EMBL" id="AMCK01000006">
    <property type="protein sequence ID" value="EKB45567.1"/>
    <property type="molecule type" value="Genomic_DNA"/>
</dbReference>
<feature type="transmembrane region" description="Helical" evidence="7">
    <location>
        <begin position="32"/>
        <end position="51"/>
    </location>
</feature>
<reference evidence="9 10" key="1">
    <citation type="journal article" date="2012" name="J. Bacteriol.">
        <title>Draft Genome Sequence of Bacillus isronensis Strain B3W22, Isolated from the Upper Atmosphere.</title>
        <authorList>
            <person name="Shivaji S."/>
            <person name="Ara S."/>
            <person name="Singh S.K."/>
            <person name="Bandi S."/>
            <person name="Singh A."/>
            <person name="Pinnaka A.K."/>
        </authorList>
    </citation>
    <scope>NUCLEOTIDE SEQUENCE [LARGE SCALE GENOMIC DNA]</scope>
    <source>
        <strain evidence="9 10">B3W22</strain>
    </source>
</reference>
<dbReference type="InterPro" id="IPR000620">
    <property type="entry name" value="EamA_dom"/>
</dbReference>
<gene>
    <name evidence="9" type="ORF">B857_01518</name>
</gene>
<keyword evidence="10" id="KW-1185">Reference proteome</keyword>
<keyword evidence="5 7" id="KW-1133">Transmembrane helix</keyword>
<feature type="transmembrane region" description="Helical" evidence="7">
    <location>
        <begin position="210"/>
        <end position="229"/>
    </location>
</feature>
<dbReference type="GO" id="GO:0005886">
    <property type="term" value="C:plasma membrane"/>
    <property type="evidence" value="ECO:0007669"/>
    <property type="project" value="UniProtKB-SubCell"/>
</dbReference>
<feature type="transmembrane region" description="Helical" evidence="7">
    <location>
        <begin position="151"/>
        <end position="170"/>
    </location>
</feature>
<dbReference type="SUPFAM" id="SSF103481">
    <property type="entry name" value="Multidrug resistance efflux transporter EmrE"/>
    <property type="match status" value="2"/>
</dbReference>
<feature type="transmembrane region" description="Helical" evidence="7">
    <location>
        <begin position="63"/>
        <end position="83"/>
    </location>
</feature>
<keyword evidence="3" id="KW-1003">Cell membrane</keyword>
<dbReference type="InterPro" id="IPR037185">
    <property type="entry name" value="EmrE-like"/>
</dbReference>
<feature type="transmembrane region" description="Helical" evidence="7">
    <location>
        <begin position="236"/>
        <end position="260"/>
    </location>
</feature>
<comment type="similarity">
    <text evidence="2">Belongs to the EamA transporter family.</text>
</comment>
<evidence type="ECO:0000256" key="5">
    <source>
        <dbReference type="ARBA" id="ARBA00022989"/>
    </source>
</evidence>
<feature type="transmembrane region" description="Helical" evidence="7">
    <location>
        <begin position="266"/>
        <end position="286"/>
    </location>
</feature>
<proteinExistence type="inferred from homology"/>
<evidence type="ECO:0000313" key="9">
    <source>
        <dbReference type="EMBL" id="EKB45567.1"/>
    </source>
</evidence>
<keyword evidence="4 7" id="KW-0812">Transmembrane</keyword>
<keyword evidence="6 7" id="KW-0472">Membrane</keyword>
<sequence length="297" mass="32919">MIRTYFILLICVSLWASNFIIASVLVEYVNSLTITIIRLVCIVLFLVLIGFRQIKLKLPTVKLWLLLMFAALLGVSINHYSFFKSMETTTPIVAAYILALTPITTGILNKMLFKEKKPRSFWLGSVLSFIGVIIIVSFKGEIHFTFGTGELFSVLTMMSFAGFLVCLQVLSKDMNSLTLTFSTVFFGLLFLLPFSSILQLTEIRNVESPILVLLVVSAILIHGLSNLVWNKEMPKVGASVGALFLNLEPLITIALSFIFLGDGISAVQIIGSVFVLCGIAVSLNFFNMQRSFSNSMN</sequence>